<dbReference type="KEGG" id="tee:Tel_11150"/>
<feature type="active site" description="Proton acceptor" evidence="4">
    <location>
        <position position="193"/>
    </location>
</feature>
<reference evidence="6" key="1">
    <citation type="submission" date="2015-10" db="EMBL/GenBank/DDBJ databases">
        <title>Description of Candidatus Tenderia electrophaga gen. nov, sp. nov., an Uncultivated Electroautotroph from a Biocathode Enrichment.</title>
        <authorList>
            <person name="Eddie B.J."/>
            <person name="Malanoski A.P."/>
            <person name="Wang Z."/>
            <person name="Hall R.J."/>
            <person name="Oh S.D."/>
            <person name="Heiner C."/>
            <person name="Lin B."/>
            <person name="Strycharz-Glaven S.M."/>
        </authorList>
    </citation>
    <scope>NUCLEOTIDE SEQUENCE [LARGE SCALE GENOMIC DNA]</scope>
    <source>
        <strain evidence="6">NRL1</strain>
    </source>
</reference>
<dbReference type="EMBL" id="CP013099">
    <property type="protein sequence ID" value="ALP53644.1"/>
    <property type="molecule type" value="Genomic_DNA"/>
</dbReference>
<protein>
    <submittedName>
        <fullName evidence="6">Patatin</fullName>
    </submittedName>
</protein>
<accession>A0A0S2TER2</accession>
<feature type="short sequence motif" description="DGA/G" evidence="4">
    <location>
        <begin position="193"/>
        <end position="195"/>
    </location>
</feature>
<evidence type="ECO:0000313" key="7">
    <source>
        <dbReference type="Proteomes" id="UP000055136"/>
    </source>
</evidence>
<evidence type="ECO:0000256" key="1">
    <source>
        <dbReference type="ARBA" id="ARBA00022801"/>
    </source>
</evidence>
<dbReference type="InterPro" id="IPR016035">
    <property type="entry name" value="Acyl_Trfase/lysoPLipase"/>
</dbReference>
<keyword evidence="1 4" id="KW-0378">Hydrolase</keyword>
<proteinExistence type="predicted"/>
<dbReference type="NCBIfam" id="NF041079">
    <property type="entry name" value="CBASS_lipase"/>
    <property type="match status" value="1"/>
</dbReference>
<evidence type="ECO:0000256" key="2">
    <source>
        <dbReference type="ARBA" id="ARBA00022963"/>
    </source>
</evidence>
<dbReference type="GO" id="GO:0019369">
    <property type="term" value="P:arachidonate metabolic process"/>
    <property type="evidence" value="ECO:0007669"/>
    <property type="project" value="TreeGrafter"/>
</dbReference>
<evidence type="ECO:0000256" key="4">
    <source>
        <dbReference type="PROSITE-ProRule" id="PRU01161"/>
    </source>
</evidence>
<dbReference type="GO" id="GO:0047499">
    <property type="term" value="F:calcium-independent phospholipase A2 activity"/>
    <property type="evidence" value="ECO:0007669"/>
    <property type="project" value="TreeGrafter"/>
</dbReference>
<feature type="short sequence motif" description="GXGXXG" evidence="4">
    <location>
        <begin position="20"/>
        <end position="25"/>
    </location>
</feature>
<dbReference type="InterPro" id="IPR002641">
    <property type="entry name" value="PNPLA_dom"/>
</dbReference>
<feature type="active site" description="Nucleophile" evidence="4">
    <location>
        <position position="54"/>
    </location>
</feature>
<dbReference type="GO" id="GO:0016020">
    <property type="term" value="C:membrane"/>
    <property type="evidence" value="ECO:0007669"/>
    <property type="project" value="TreeGrafter"/>
</dbReference>
<dbReference type="AlphaFoldDB" id="A0A0S2TER2"/>
<dbReference type="PROSITE" id="PS51635">
    <property type="entry name" value="PNPLA"/>
    <property type="match status" value="1"/>
</dbReference>
<dbReference type="STRING" id="1748243.Tel_11150"/>
<dbReference type="CDD" id="cd07199">
    <property type="entry name" value="Pat17_PNPLA8_PNPLA9_like"/>
    <property type="match status" value="1"/>
</dbReference>
<dbReference type="PANTHER" id="PTHR24185:SF1">
    <property type="entry name" value="CALCIUM-INDEPENDENT PHOSPHOLIPASE A2-GAMMA"/>
    <property type="match status" value="1"/>
</dbReference>
<dbReference type="SUPFAM" id="SSF52151">
    <property type="entry name" value="FabD/lysophospholipase-like"/>
    <property type="match status" value="1"/>
</dbReference>
<feature type="domain" description="PNPLA" evidence="5">
    <location>
        <begin position="16"/>
        <end position="206"/>
    </location>
</feature>
<dbReference type="Pfam" id="PF01734">
    <property type="entry name" value="Patatin"/>
    <property type="match status" value="1"/>
</dbReference>
<dbReference type="Gene3D" id="3.40.1090.10">
    <property type="entry name" value="Cytosolic phospholipase A2 catalytic domain"/>
    <property type="match status" value="1"/>
</dbReference>
<dbReference type="GO" id="GO:0016042">
    <property type="term" value="P:lipid catabolic process"/>
    <property type="evidence" value="ECO:0007669"/>
    <property type="project" value="UniProtKB-UniRule"/>
</dbReference>
<keyword evidence="7" id="KW-1185">Reference proteome</keyword>
<keyword evidence="2 4" id="KW-0442">Lipid degradation</keyword>
<dbReference type="Proteomes" id="UP000055136">
    <property type="component" value="Chromosome"/>
</dbReference>
<dbReference type="PANTHER" id="PTHR24185">
    <property type="entry name" value="CALCIUM-INDEPENDENT PHOSPHOLIPASE A2-GAMMA"/>
    <property type="match status" value="1"/>
</dbReference>
<name>A0A0S2TER2_9GAMM</name>
<evidence type="ECO:0000259" key="5">
    <source>
        <dbReference type="PROSITE" id="PS51635"/>
    </source>
</evidence>
<evidence type="ECO:0000256" key="3">
    <source>
        <dbReference type="ARBA" id="ARBA00023098"/>
    </source>
</evidence>
<gene>
    <name evidence="6" type="ORF">Tel_11150</name>
</gene>
<keyword evidence="3 4" id="KW-0443">Lipid metabolism</keyword>
<feature type="short sequence motif" description="GXSXG" evidence="4">
    <location>
        <begin position="52"/>
        <end position="56"/>
    </location>
</feature>
<sequence>MTETEYESEQPPRRILCIDGGGILGTFPAAFLAELEQHLDHPIGSYFDLIAGTSTGGILAIGLAMGLSASDLLDLYEKRGPEIFGENHGPLVNFANRKLRGLRRLYRRKHDSDALRAVLEEVLGERRIGEARTRLIVPAWNPVAQCVYIYKTAHHIRLKTDYRSLAVDAALATSAAPTYFRHHITQHDVGLLDGGIWANNPIAIAAVEAVTVLGWPRESLHILSLGCLEETYTIPKWAGLGTLGSKIVKLFMDGQSHGAMGIAKLITGHEHDRTAIYRINHAVPYNAYKMDDTRVIQDLKGLGHTKARDRQPVLEPVFFQQSAEGFTPVYKINEASS</sequence>
<evidence type="ECO:0000313" key="6">
    <source>
        <dbReference type="EMBL" id="ALP53644.1"/>
    </source>
</evidence>
<organism evidence="6 7">
    <name type="scientific">Candidatus Tenderia electrophaga</name>
    <dbReference type="NCBI Taxonomy" id="1748243"/>
    <lineage>
        <taxon>Bacteria</taxon>
        <taxon>Pseudomonadati</taxon>
        <taxon>Pseudomonadota</taxon>
        <taxon>Gammaproteobacteria</taxon>
        <taxon>Candidatus Tenderiales</taxon>
        <taxon>Candidatus Tenderiaceae</taxon>
        <taxon>Candidatus Tenderia</taxon>
    </lineage>
</organism>